<evidence type="ECO:0000256" key="4">
    <source>
        <dbReference type="ARBA" id="ARBA00022490"/>
    </source>
</evidence>
<dbReference type="GO" id="GO:0008763">
    <property type="term" value="F:UDP-N-acetylmuramate-L-alanine ligase activity"/>
    <property type="evidence" value="ECO:0007669"/>
    <property type="project" value="UniProtKB-EC"/>
</dbReference>
<evidence type="ECO:0000256" key="3">
    <source>
        <dbReference type="ARBA" id="ARBA00012211"/>
    </source>
</evidence>
<dbReference type="InterPro" id="IPR036565">
    <property type="entry name" value="Mur-like_cat_sf"/>
</dbReference>
<sequence>MREFVQQIHFVGIGGAGMSGIASVMLNQGYRVTGSDMVESDVTVRLRETGVKVTIGHSADSVAQADVVVTSTAVRTNNIEVQAAVDAGIPVIPRAEMLGELMRFRQGIAVAGTHGKTTTTSLIAAVLAAANLDPTFLVGGLVKSVSGNARLGSGPWLIAEADESDASFLHLQPYLAVVTNIDSDHMDFYGGNFDRLVSTFADFLSHLPFYGLAILCADDPVVVGLRTRLKKPVVTYGSKPGADYYASDIRPQGSHMMFHAHLPDGTELPIDLALAGRHNVLNALAAIAVADKVGASHESIVDGLKNFQGIDRRFEILGELIVAGGSAVVVDDYAHHPSEIAATLEAVSGCWPVRRRVVVFQPHRYTRTRDLLDEFAALLATEPHLVVTDVYPAGEAVIPSASGAVLCERIRALGGVDPVYLEDVFLLPDKLLELAQPGDVVLTLGAGNIGRVARGLVGEQSQGTEGGIE</sequence>
<evidence type="ECO:0000259" key="11">
    <source>
        <dbReference type="Pfam" id="PF08245"/>
    </source>
</evidence>
<keyword evidence="6" id="KW-0547">Nucleotide-binding</keyword>
<dbReference type="HAMAP" id="MF_00046">
    <property type="entry name" value="MurC"/>
    <property type="match status" value="1"/>
</dbReference>
<dbReference type="GO" id="GO:0005524">
    <property type="term" value="F:ATP binding"/>
    <property type="evidence" value="ECO:0007669"/>
    <property type="project" value="UniProtKB-KW"/>
</dbReference>
<dbReference type="EC" id="6.3.2.8" evidence="3"/>
<evidence type="ECO:0000313" key="12">
    <source>
        <dbReference type="EMBL" id="CUS51715.1"/>
    </source>
</evidence>
<evidence type="ECO:0000256" key="5">
    <source>
        <dbReference type="ARBA" id="ARBA00022598"/>
    </source>
</evidence>
<proteinExistence type="inferred from homology"/>
<evidence type="ECO:0000259" key="10">
    <source>
        <dbReference type="Pfam" id="PF02875"/>
    </source>
</evidence>
<dbReference type="SUPFAM" id="SSF51984">
    <property type="entry name" value="MurCD N-terminal domain"/>
    <property type="match status" value="1"/>
</dbReference>
<comment type="subcellular location">
    <subcellularLocation>
        <location evidence="1">Cytoplasm</location>
    </subcellularLocation>
</comment>
<name>A0A160TS61_9ZZZZ</name>
<dbReference type="GO" id="GO:0005737">
    <property type="term" value="C:cytoplasm"/>
    <property type="evidence" value="ECO:0007669"/>
    <property type="project" value="UniProtKB-SubCell"/>
</dbReference>
<comment type="catalytic activity">
    <reaction evidence="8">
        <text>UDP-N-acetyl-alpha-D-muramate + L-alanine + ATP = UDP-N-acetyl-alpha-D-muramoyl-L-alanine + ADP + phosphate + H(+)</text>
        <dbReference type="Rhea" id="RHEA:23372"/>
        <dbReference type="ChEBI" id="CHEBI:15378"/>
        <dbReference type="ChEBI" id="CHEBI:30616"/>
        <dbReference type="ChEBI" id="CHEBI:43474"/>
        <dbReference type="ChEBI" id="CHEBI:57972"/>
        <dbReference type="ChEBI" id="CHEBI:70757"/>
        <dbReference type="ChEBI" id="CHEBI:83898"/>
        <dbReference type="ChEBI" id="CHEBI:456216"/>
        <dbReference type="EC" id="6.3.2.8"/>
    </reaction>
</comment>
<dbReference type="InterPro" id="IPR036615">
    <property type="entry name" value="Mur_ligase_C_dom_sf"/>
</dbReference>
<evidence type="ECO:0000259" key="9">
    <source>
        <dbReference type="Pfam" id="PF01225"/>
    </source>
</evidence>
<evidence type="ECO:0000256" key="2">
    <source>
        <dbReference type="ARBA" id="ARBA00004752"/>
    </source>
</evidence>
<dbReference type="PANTHER" id="PTHR43445">
    <property type="entry name" value="UDP-N-ACETYLMURAMATE--L-ALANINE LIGASE-RELATED"/>
    <property type="match status" value="1"/>
</dbReference>
<dbReference type="Pfam" id="PF01225">
    <property type="entry name" value="Mur_ligase"/>
    <property type="match status" value="1"/>
</dbReference>
<protein>
    <recommendedName>
        <fullName evidence="3">UDP-N-acetylmuramate--L-alanine ligase</fullName>
        <ecNumber evidence="3">6.3.2.8</ecNumber>
    </recommendedName>
</protein>
<reference evidence="12" key="1">
    <citation type="submission" date="2015-10" db="EMBL/GenBank/DDBJ databases">
        <authorList>
            <person name="Gilbert D.G."/>
        </authorList>
    </citation>
    <scope>NUCLEOTIDE SEQUENCE</scope>
</reference>
<dbReference type="InterPro" id="IPR050061">
    <property type="entry name" value="MurCDEF_pg_biosynth"/>
</dbReference>
<dbReference type="Gene3D" id="3.90.190.20">
    <property type="entry name" value="Mur ligase, C-terminal domain"/>
    <property type="match status" value="1"/>
</dbReference>
<feature type="domain" description="Mur ligase C-terminal" evidence="10">
    <location>
        <begin position="312"/>
        <end position="447"/>
    </location>
</feature>
<dbReference type="SUPFAM" id="SSF53623">
    <property type="entry name" value="MurD-like peptide ligases, catalytic domain"/>
    <property type="match status" value="1"/>
</dbReference>
<dbReference type="EMBL" id="CZRL01000064">
    <property type="protein sequence ID" value="CUS51715.1"/>
    <property type="molecule type" value="Genomic_DNA"/>
</dbReference>
<keyword evidence="4" id="KW-0963">Cytoplasm</keyword>
<dbReference type="UniPathway" id="UPA00219"/>
<keyword evidence="5 12" id="KW-0436">Ligase</keyword>
<evidence type="ECO:0000256" key="7">
    <source>
        <dbReference type="ARBA" id="ARBA00022840"/>
    </source>
</evidence>
<feature type="domain" description="Mur ligase central" evidence="11">
    <location>
        <begin position="110"/>
        <end position="290"/>
    </location>
</feature>
<dbReference type="InterPro" id="IPR005758">
    <property type="entry name" value="UDP-N-AcMur_Ala_ligase_MurC"/>
</dbReference>
<accession>A0A160TS61</accession>
<dbReference type="InterPro" id="IPR000713">
    <property type="entry name" value="Mur_ligase_N"/>
</dbReference>
<evidence type="ECO:0000256" key="1">
    <source>
        <dbReference type="ARBA" id="ARBA00004496"/>
    </source>
</evidence>
<organism evidence="12">
    <name type="scientific">hydrothermal vent metagenome</name>
    <dbReference type="NCBI Taxonomy" id="652676"/>
    <lineage>
        <taxon>unclassified sequences</taxon>
        <taxon>metagenomes</taxon>
        <taxon>ecological metagenomes</taxon>
    </lineage>
</organism>
<gene>
    <name evidence="12" type="ORF">MGWOODY_XGa2433</name>
</gene>
<dbReference type="PANTHER" id="PTHR43445:SF3">
    <property type="entry name" value="UDP-N-ACETYLMURAMATE--L-ALANINE LIGASE"/>
    <property type="match status" value="1"/>
</dbReference>
<dbReference type="AlphaFoldDB" id="A0A160TS61"/>
<dbReference type="InterPro" id="IPR004101">
    <property type="entry name" value="Mur_ligase_C"/>
</dbReference>
<evidence type="ECO:0000256" key="8">
    <source>
        <dbReference type="ARBA" id="ARBA00047833"/>
    </source>
</evidence>
<dbReference type="Pfam" id="PF02875">
    <property type="entry name" value="Mur_ligase_C"/>
    <property type="match status" value="1"/>
</dbReference>
<comment type="pathway">
    <text evidence="2">Cell wall biogenesis; peptidoglycan biosynthesis.</text>
</comment>
<keyword evidence="7" id="KW-0067">ATP-binding</keyword>
<dbReference type="Gene3D" id="3.40.50.720">
    <property type="entry name" value="NAD(P)-binding Rossmann-like Domain"/>
    <property type="match status" value="1"/>
</dbReference>
<dbReference type="SUPFAM" id="SSF53244">
    <property type="entry name" value="MurD-like peptide ligases, peptide-binding domain"/>
    <property type="match status" value="1"/>
</dbReference>
<dbReference type="Pfam" id="PF08245">
    <property type="entry name" value="Mur_ligase_M"/>
    <property type="match status" value="1"/>
</dbReference>
<dbReference type="NCBIfam" id="TIGR01082">
    <property type="entry name" value="murC"/>
    <property type="match status" value="1"/>
</dbReference>
<dbReference type="InterPro" id="IPR013221">
    <property type="entry name" value="Mur_ligase_cen"/>
</dbReference>
<feature type="domain" description="Mur ligase N-terminal catalytic" evidence="9">
    <location>
        <begin position="8"/>
        <end position="104"/>
    </location>
</feature>
<evidence type="ECO:0000256" key="6">
    <source>
        <dbReference type="ARBA" id="ARBA00022741"/>
    </source>
</evidence>
<dbReference type="GO" id="GO:0009252">
    <property type="term" value="P:peptidoglycan biosynthetic process"/>
    <property type="evidence" value="ECO:0007669"/>
    <property type="project" value="UniProtKB-UniPathway"/>
</dbReference>
<dbReference type="Gene3D" id="3.40.1190.10">
    <property type="entry name" value="Mur-like, catalytic domain"/>
    <property type="match status" value="1"/>
</dbReference>